<gene>
    <name evidence="1" type="ORF">GCU54_00835</name>
</gene>
<sequence>MTRTDGEPVHRCAFHTGRARVGAIAADICRRALAAGSPVVAHVDDGVRALLPAGVAGSVAFAPQRALVETPLATLADAWVDHLGRAPAGVVTVVCQQPFSLAPDLGHWRTAEEATTTLVAERPLAVTCLVDTDEGPPERLALAREVHPVLWCDGADVPNPDLRLPAPPPRTGGVLVADRVLDPRAAAENRRWWHACLTAAGLDRTRREELVLVLHEAVGTVAALDGGPGGLRVRITRDGAEVACEVHARGGCPPLPPHTVPDDRRLLMLWLAEKVSPAVSLAVLPSGAGSRIVVRALDPDRA</sequence>
<dbReference type="GO" id="GO:0005524">
    <property type="term" value="F:ATP binding"/>
    <property type="evidence" value="ECO:0007669"/>
    <property type="project" value="UniProtKB-KW"/>
</dbReference>
<protein>
    <submittedName>
        <fullName evidence="1">ATP-binding protein</fullName>
    </submittedName>
</protein>
<dbReference type="EMBL" id="JAAGWE010000002">
    <property type="protein sequence ID" value="NEM04577.1"/>
    <property type="molecule type" value="Genomic_DNA"/>
</dbReference>
<evidence type="ECO:0000313" key="1">
    <source>
        <dbReference type="EMBL" id="NEM04577.1"/>
    </source>
</evidence>
<name>A0A6P0GD64_9ACTN</name>
<evidence type="ECO:0000313" key="2">
    <source>
        <dbReference type="Proteomes" id="UP000471126"/>
    </source>
</evidence>
<reference evidence="1 2" key="1">
    <citation type="submission" date="2019-12" db="EMBL/GenBank/DDBJ databases">
        <title>WGS of CPCC 203550 I12A-02606.</title>
        <authorList>
            <person name="Jiang Z."/>
        </authorList>
    </citation>
    <scope>NUCLEOTIDE SEQUENCE [LARGE SCALE GENOMIC DNA]</scope>
    <source>
        <strain evidence="1 2">I12A-02606</strain>
    </source>
</reference>
<accession>A0A6P0GD64</accession>
<dbReference type="InterPro" id="IPR036890">
    <property type="entry name" value="HATPase_C_sf"/>
</dbReference>
<dbReference type="Gene3D" id="3.30.565.10">
    <property type="entry name" value="Histidine kinase-like ATPase, C-terminal domain"/>
    <property type="match status" value="1"/>
</dbReference>
<dbReference type="Proteomes" id="UP000471126">
    <property type="component" value="Unassembled WGS sequence"/>
</dbReference>
<comment type="caution">
    <text evidence="1">The sequence shown here is derived from an EMBL/GenBank/DDBJ whole genome shotgun (WGS) entry which is preliminary data.</text>
</comment>
<keyword evidence="1" id="KW-0067">ATP-binding</keyword>
<keyword evidence="1" id="KW-0547">Nucleotide-binding</keyword>
<proteinExistence type="predicted"/>
<dbReference type="RefSeq" id="WP_163474798.1">
    <property type="nucleotide sequence ID" value="NZ_JAAGWE010000002.1"/>
</dbReference>
<dbReference type="AlphaFoldDB" id="A0A6P0GD64"/>
<organism evidence="1 2">
    <name type="scientific">Geodermatophilus normandii</name>
    <dbReference type="NCBI Taxonomy" id="1137989"/>
    <lineage>
        <taxon>Bacteria</taxon>
        <taxon>Bacillati</taxon>
        <taxon>Actinomycetota</taxon>
        <taxon>Actinomycetes</taxon>
        <taxon>Geodermatophilales</taxon>
        <taxon>Geodermatophilaceae</taxon>
        <taxon>Geodermatophilus</taxon>
    </lineage>
</organism>